<reference evidence="2 3" key="1">
    <citation type="submission" date="2023-07" db="EMBL/GenBank/DDBJ databases">
        <title>Genomic Encyclopedia of Type Strains, Phase IV (KMG-IV): sequencing the most valuable type-strain genomes for metagenomic binning, comparative biology and taxonomic classification.</title>
        <authorList>
            <person name="Goeker M."/>
        </authorList>
    </citation>
    <scope>NUCLEOTIDE SEQUENCE [LARGE SCALE GENOMIC DNA]</scope>
    <source>
        <strain evidence="2 3">DSM 19092</strain>
    </source>
</reference>
<gene>
    <name evidence="2" type="ORF">J2S06_001084</name>
</gene>
<evidence type="ECO:0000256" key="1">
    <source>
        <dbReference type="SAM" id="MobiDB-lite"/>
    </source>
</evidence>
<dbReference type="Proteomes" id="UP001225646">
    <property type="component" value="Unassembled WGS sequence"/>
</dbReference>
<keyword evidence="3" id="KW-1185">Reference proteome</keyword>
<proteinExistence type="predicted"/>
<comment type="caution">
    <text evidence="2">The sequence shown here is derived from an EMBL/GenBank/DDBJ whole genome shotgun (WGS) entry which is preliminary data.</text>
</comment>
<feature type="compositionally biased region" description="Basic and acidic residues" evidence="1">
    <location>
        <begin position="44"/>
        <end position="68"/>
    </location>
</feature>
<sequence length="68" mass="7672">MMSHEAIRQLVLEAEALWTGAVCGGRWTVCLSPREGKTGQGRQNPDRSRRVEAQRLPDRIRESAPLRS</sequence>
<name>A0ABT9VM16_9BACI</name>
<feature type="region of interest" description="Disordered" evidence="1">
    <location>
        <begin position="33"/>
        <end position="68"/>
    </location>
</feature>
<evidence type="ECO:0000313" key="2">
    <source>
        <dbReference type="EMBL" id="MDQ0162010.1"/>
    </source>
</evidence>
<evidence type="ECO:0000313" key="3">
    <source>
        <dbReference type="Proteomes" id="UP001225646"/>
    </source>
</evidence>
<protein>
    <submittedName>
        <fullName evidence="2">Uncharacterized protein</fullName>
    </submittedName>
</protein>
<accession>A0ABT9VM16</accession>
<dbReference type="EMBL" id="JAUSTR010000002">
    <property type="protein sequence ID" value="MDQ0162010.1"/>
    <property type="molecule type" value="Genomic_DNA"/>
</dbReference>
<organism evidence="2 3">
    <name type="scientific">Aeribacillus alveayuensis</name>
    <dbReference type="NCBI Taxonomy" id="279215"/>
    <lineage>
        <taxon>Bacteria</taxon>
        <taxon>Bacillati</taxon>
        <taxon>Bacillota</taxon>
        <taxon>Bacilli</taxon>
        <taxon>Bacillales</taxon>
        <taxon>Bacillaceae</taxon>
        <taxon>Aeribacillus</taxon>
    </lineage>
</organism>